<sequence>TTTNQPDHNKATNPSKSAKETKTKKPDAESKEVASTKKSKRTASLRSLTQPFQDKKRPHPSKLSARIIETDFNPEEDALNLLNNPGKTIPPTLPQPYKADEGKRTRRKVSM</sequence>
<reference evidence="2" key="1">
    <citation type="submission" date="2009-11" db="EMBL/GenBank/DDBJ databases">
        <authorList>
            <consortium name="The Broad Institute Genome Sequencing Platform"/>
            <person name="Ward D."/>
            <person name="Feldgarden M."/>
            <person name="Earl A."/>
            <person name="Young S.K."/>
            <person name="Zeng Q."/>
            <person name="Koehrsen M."/>
            <person name="Alvarado L."/>
            <person name="Berlin A."/>
            <person name="Bochicchio J."/>
            <person name="Borenstein D."/>
            <person name="Chapman S.B."/>
            <person name="Chen Z."/>
            <person name="Engels R."/>
            <person name="Freedman E."/>
            <person name="Gellesch M."/>
            <person name="Goldberg J."/>
            <person name="Griggs A."/>
            <person name="Gujja S."/>
            <person name="Heilman E."/>
            <person name="Heiman D."/>
            <person name="Hepburn T."/>
            <person name="Howarth C."/>
            <person name="Jen D."/>
            <person name="Larson L."/>
            <person name="Lewis B."/>
            <person name="Mehta T."/>
            <person name="Park D."/>
            <person name="Pearson M."/>
            <person name="Roberts A."/>
            <person name="Saif S."/>
            <person name="Shea T."/>
            <person name="Shenoy N."/>
            <person name="Sisk P."/>
            <person name="Stolte C."/>
            <person name="Sykes S."/>
            <person name="Thomson T."/>
            <person name="Walk T."/>
            <person name="White J."/>
            <person name="Yandava C."/>
            <person name="Izard J."/>
            <person name="Baranova O.V."/>
            <person name="Blanton J.M."/>
            <person name="Tanner A.C."/>
            <person name="Dewhirst F.E."/>
            <person name="Haas B."/>
            <person name="Nusbaum C."/>
            <person name="Birren B."/>
        </authorList>
    </citation>
    <scope>NUCLEOTIDE SEQUENCE [LARGE SCALE GENOMIC DNA]</scope>
    <source>
        <strain evidence="2">1-1 BBBD Race 1</strain>
    </source>
</reference>
<feature type="region of interest" description="Disordered" evidence="1">
    <location>
        <begin position="1"/>
        <end position="62"/>
    </location>
</feature>
<proteinExistence type="predicted"/>
<name>A0A180FX04_PUCT1</name>
<dbReference type="AlphaFoldDB" id="A0A180FX04"/>
<accession>A0A180FX04</accession>
<feature type="non-terminal residue" evidence="2">
    <location>
        <position position="1"/>
    </location>
</feature>
<keyword evidence="4" id="KW-1185">Reference proteome</keyword>
<feature type="compositionally biased region" description="Polar residues" evidence="1">
    <location>
        <begin position="1"/>
        <end position="16"/>
    </location>
</feature>
<reference evidence="3 4" key="3">
    <citation type="journal article" date="2017" name="G3 (Bethesda)">
        <title>Comparative analysis highlights variable genome content of wheat rusts and divergence of the mating loci.</title>
        <authorList>
            <person name="Cuomo C.A."/>
            <person name="Bakkeren G."/>
            <person name="Khalil H.B."/>
            <person name="Panwar V."/>
            <person name="Joly D."/>
            <person name="Linning R."/>
            <person name="Sakthikumar S."/>
            <person name="Song X."/>
            <person name="Adiconis X."/>
            <person name="Fan L."/>
            <person name="Goldberg J.M."/>
            <person name="Levin J.Z."/>
            <person name="Young S."/>
            <person name="Zeng Q."/>
            <person name="Anikster Y."/>
            <person name="Bruce M."/>
            <person name="Wang M."/>
            <person name="Yin C."/>
            <person name="McCallum B."/>
            <person name="Szabo L.J."/>
            <person name="Hulbert S."/>
            <person name="Chen X."/>
            <person name="Fellers J.P."/>
        </authorList>
    </citation>
    <scope>NUCLEOTIDE SEQUENCE</scope>
    <source>
        <strain evidence="3">isolate 1-1 / race 1 (BBBD)</strain>
        <strain evidence="4">Isolate 1-1 / race 1 (BBBD)</strain>
    </source>
</reference>
<gene>
    <name evidence="2" type="ORF">PTTG_31020</name>
</gene>
<evidence type="ECO:0000313" key="4">
    <source>
        <dbReference type="Proteomes" id="UP000005240"/>
    </source>
</evidence>
<dbReference type="EMBL" id="ADAS02011125">
    <property type="protein sequence ID" value="OAV84832.1"/>
    <property type="molecule type" value="Genomic_DNA"/>
</dbReference>
<evidence type="ECO:0000313" key="3">
    <source>
        <dbReference type="EnsemblFungi" id="PTTG_31020-t43_1-p1"/>
    </source>
</evidence>
<dbReference type="EnsemblFungi" id="PTTG_31020-t43_1">
    <property type="protein sequence ID" value="PTTG_31020-t43_1-p1"/>
    <property type="gene ID" value="PTTG_31020"/>
</dbReference>
<protein>
    <submittedName>
        <fullName evidence="2 3">Uncharacterized protein</fullName>
    </submittedName>
</protein>
<dbReference type="Proteomes" id="UP000005240">
    <property type="component" value="Unassembled WGS sequence"/>
</dbReference>
<evidence type="ECO:0000313" key="2">
    <source>
        <dbReference type="EMBL" id="OAV84832.1"/>
    </source>
</evidence>
<dbReference type="VEuPathDB" id="FungiDB:PTTG_31020"/>
<reference evidence="2" key="2">
    <citation type="submission" date="2016-05" db="EMBL/GenBank/DDBJ databases">
        <title>Comparative analysis highlights variable genome content of wheat rusts and divergence of the mating loci.</title>
        <authorList>
            <person name="Cuomo C.A."/>
            <person name="Bakkeren G."/>
            <person name="Szabo L."/>
            <person name="Khalil H."/>
            <person name="Joly D."/>
            <person name="Goldberg J."/>
            <person name="Young S."/>
            <person name="Zeng Q."/>
            <person name="Fellers J."/>
        </authorList>
    </citation>
    <scope>NUCLEOTIDE SEQUENCE [LARGE SCALE GENOMIC DNA]</scope>
    <source>
        <strain evidence="2">1-1 BBBD Race 1</strain>
    </source>
</reference>
<reference evidence="3" key="4">
    <citation type="submission" date="2025-05" db="UniProtKB">
        <authorList>
            <consortium name="EnsemblFungi"/>
        </authorList>
    </citation>
    <scope>IDENTIFICATION</scope>
    <source>
        <strain evidence="3">isolate 1-1 / race 1 (BBBD)</strain>
    </source>
</reference>
<feature type="region of interest" description="Disordered" evidence="1">
    <location>
        <begin position="82"/>
        <end position="111"/>
    </location>
</feature>
<feature type="compositionally biased region" description="Basic and acidic residues" evidence="1">
    <location>
        <begin position="17"/>
        <end position="35"/>
    </location>
</feature>
<evidence type="ECO:0000256" key="1">
    <source>
        <dbReference type="SAM" id="MobiDB-lite"/>
    </source>
</evidence>
<organism evidence="2">
    <name type="scientific">Puccinia triticina (isolate 1-1 / race 1 (BBBD))</name>
    <name type="common">Brown leaf rust fungus</name>
    <dbReference type="NCBI Taxonomy" id="630390"/>
    <lineage>
        <taxon>Eukaryota</taxon>
        <taxon>Fungi</taxon>
        <taxon>Dikarya</taxon>
        <taxon>Basidiomycota</taxon>
        <taxon>Pucciniomycotina</taxon>
        <taxon>Pucciniomycetes</taxon>
        <taxon>Pucciniales</taxon>
        <taxon>Pucciniaceae</taxon>
        <taxon>Puccinia</taxon>
    </lineage>
</organism>